<dbReference type="SMART" id="SM00409">
    <property type="entry name" value="IG"/>
    <property type="match status" value="2"/>
</dbReference>
<gene>
    <name evidence="19" type="primary">NECTIN4</name>
</gene>
<dbReference type="Proteomes" id="UP000694404">
    <property type="component" value="Unplaced"/>
</dbReference>
<evidence type="ECO:0000256" key="16">
    <source>
        <dbReference type="SAM" id="MobiDB-lite"/>
    </source>
</evidence>
<dbReference type="Gene3D" id="2.60.40.10">
    <property type="entry name" value="Immunoglobulins"/>
    <property type="match status" value="2"/>
</dbReference>
<evidence type="ECO:0000256" key="2">
    <source>
        <dbReference type="ARBA" id="ARBA00007810"/>
    </source>
</evidence>
<evidence type="ECO:0000256" key="5">
    <source>
        <dbReference type="ARBA" id="ARBA00022729"/>
    </source>
</evidence>
<keyword evidence="8 17" id="KW-1133">Transmembrane helix</keyword>
<feature type="region of interest" description="Disordered" evidence="16">
    <location>
        <begin position="350"/>
        <end position="381"/>
    </location>
</feature>
<dbReference type="InterPro" id="IPR013783">
    <property type="entry name" value="Ig-like_fold"/>
</dbReference>
<dbReference type="InterPro" id="IPR007110">
    <property type="entry name" value="Ig-like_dom"/>
</dbReference>
<dbReference type="PANTHER" id="PTHR23277:SF11">
    <property type="entry name" value="NECTIN-4"/>
    <property type="match status" value="1"/>
</dbReference>
<dbReference type="InterPro" id="IPR051427">
    <property type="entry name" value="Nectin/Nectin-like"/>
</dbReference>
<keyword evidence="12" id="KW-0393">Immunoglobulin domain</keyword>
<keyword evidence="10" id="KW-1015">Disulfide bond</keyword>
<dbReference type="PANTHER" id="PTHR23277">
    <property type="entry name" value="NECTIN-RELATED"/>
    <property type="match status" value="1"/>
</dbReference>
<keyword evidence="4 17" id="KW-0812">Transmembrane</keyword>
<dbReference type="GO" id="GO:0005912">
    <property type="term" value="C:adherens junction"/>
    <property type="evidence" value="ECO:0007669"/>
    <property type="project" value="Ensembl"/>
</dbReference>
<comment type="similarity">
    <text evidence="2">Belongs to the nectin family.</text>
</comment>
<dbReference type="PROSITE" id="PS50835">
    <property type="entry name" value="IG_LIKE"/>
    <property type="match status" value="2"/>
</dbReference>
<evidence type="ECO:0000256" key="3">
    <source>
        <dbReference type="ARBA" id="ARBA00022475"/>
    </source>
</evidence>
<reference evidence="19" key="2">
    <citation type="submission" date="2025-09" db="UniProtKB">
        <authorList>
            <consortium name="Ensembl"/>
        </authorList>
    </citation>
    <scope>IDENTIFICATION</scope>
</reference>
<protein>
    <recommendedName>
        <fullName evidence="13">Nectin-4</fullName>
    </recommendedName>
    <alternativeName>
        <fullName evidence="14">Nectin cell adhesion molecule 4</fullName>
    </alternativeName>
    <alternativeName>
        <fullName evidence="15">Poliovirus receptor-related protein 4</fullName>
    </alternativeName>
</protein>
<keyword evidence="11" id="KW-0325">Glycoprotein</keyword>
<dbReference type="GO" id="GO:0045953">
    <property type="term" value="P:negative regulation of natural killer cell mediated cytotoxicity"/>
    <property type="evidence" value="ECO:0007669"/>
    <property type="project" value="Ensembl"/>
</dbReference>
<feature type="compositionally biased region" description="Acidic residues" evidence="16">
    <location>
        <begin position="441"/>
        <end position="461"/>
    </location>
</feature>
<evidence type="ECO:0000256" key="12">
    <source>
        <dbReference type="ARBA" id="ARBA00023319"/>
    </source>
</evidence>
<evidence type="ECO:0000256" key="15">
    <source>
        <dbReference type="ARBA" id="ARBA00083947"/>
    </source>
</evidence>
<evidence type="ECO:0000256" key="1">
    <source>
        <dbReference type="ARBA" id="ARBA00004251"/>
    </source>
</evidence>
<evidence type="ECO:0000256" key="4">
    <source>
        <dbReference type="ARBA" id="ARBA00022692"/>
    </source>
</evidence>
<evidence type="ECO:0000256" key="13">
    <source>
        <dbReference type="ARBA" id="ARBA00069653"/>
    </source>
</evidence>
<feature type="compositionally biased region" description="Basic and acidic residues" evidence="16">
    <location>
        <begin position="361"/>
        <end position="372"/>
    </location>
</feature>
<dbReference type="GeneTree" id="ENSGT00940000157535"/>
<dbReference type="FunFam" id="2.60.40.10:FF:000560">
    <property type="entry name" value="Nectin cell adhesion molecule 4"/>
    <property type="match status" value="1"/>
</dbReference>
<keyword evidence="6" id="KW-0677">Repeat</keyword>
<evidence type="ECO:0000256" key="9">
    <source>
        <dbReference type="ARBA" id="ARBA00023136"/>
    </source>
</evidence>
<dbReference type="GO" id="GO:0005886">
    <property type="term" value="C:plasma membrane"/>
    <property type="evidence" value="ECO:0007669"/>
    <property type="project" value="UniProtKB-SubCell"/>
</dbReference>
<dbReference type="GO" id="GO:0007157">
    <property type="term" value="P:heterophilic cell-cell adhesion via plasma membrane cell adhesion molecules"/>
    <property type="evidence" value="ECO:0007669"/>
    <property type="project" value="TreeGrafter"/>
</dbReference>
<evidence type="ECO:0000256" key="6">
    <source>
        <dbReference type="ARBA" id="ARBA00022737"/>
    </source>
</evidence>
<name>A0A8C0GV29_CHEAB</name>
<evidence type="ECO:0000259" key="18">
    <source>
        <dbReference type="PROSITE" id="PS50835"/>
    </source>
</evidence>
<organism evidence="19 20">
    <name type="scientific">Chelonoidis abingdonii</name>
    <name type="common">Abingdon island giant tortoise</name>
    <name type="synonym">Testudo abingdonii</name>
    <dbReference type="NCBI Taxonomy" id="106734"/>
    <lineage>
        <taxon>Eukaryota</taxon>
        <taxon>Metazoa</taxon>
        <taxon>Chordata</taxon>
        <taxon>Craniata</taxon>
        <taxon>Vertebrata</taxon>
        <taxon>Euteleostomi</taxon>
        <taxon>Archelosauria</taxon>
        <taxon>Testudinata</taxon>
        <taxon>Testudines</taxon>
        <taxon>Cryptodira</taxon>
        <taxon>Durocryptodira</taxon>
        <taxon>Testudinoidea</taxon>
        <taxon>Testudinidae</taxon>
        <taxon>Chelonoidis</taxon>
    </lineage>
</organism>
<dbReference type="Pfam" id="PF07686">
    <property type="entry name" value="V-set"/>
    <property type="match status" value="1"/>
</dbReference>
<dbReference type="Pfam" id="PF08205">
    <property type="entry name" value="C2-set_2"/>
    <property type="match status" value="1"/>
</dbReference>
<evidence type="ECO:0000256" key="8">
    <source>
        <dbReference type="ARBA" id="ARBA00022989"/>
    </source>
</evidence>
<evidence type="ECO:0000256" key="14">
    <source>
        <dbReference type="ARBA" id="ARBA00082569"/>
    </source>
</evidence>
<feature type="domain" description="Ig-like" evidence="18">
    <location>
        <begin position="1"/>
        <end position="108"/>
    </location>
</feature>
<dbReference type="OMA" id="MFYESNG"/>
<comment type="subcellular location">
    <subcellularLocation>
        <location evidence="1">Cell membrane</location>
        <topology evidence="1">Single-pass type I membrane protein</topology>
    </subcellularLocation>
</comment>
<dbReference type="Ensembl" id="ENSCABT00000015445.1">
    <property type="protein sequence ID" value="ENSCABP00000014095.1"/>
    <property type="gene ID" value="ENSCABG00000010516.1"/>
</dbReference>
<dbReference type="AlphaFoldDB" id="A0A8C0GV29"/>
<reference evidence="19" key="1">
    <citation type="submission" date="2025-08" db="UniProtKB">
        <authorList>
            <consortium name="Ensembl"/>
        </authorList>
    </citation>
    <scope>IDENTIFICATION</scope>
</reference>
<dbReference type="InterPro" id="IPR013106">
    <property type="entry name" value="Ig_V-set"/>
</dbReference>
<proteinExistence type="inferred from homology"/>
<dbReference type="SUPFAM" id="SSF48726">
    <property type="entry name" value="Immunoglobulin"/>
    <property type="match status" value="2"/>
</dbReference>
<feature type="transmembrane region" description="Helical" evidence="17">
    <location>
        <begin position="299"/>
        <end position="323"/>
    </location>
</feature>
<feature type="domain" description="Ig-like" evidence="18">
    <location>
        <begin position="112"/>
        <end position="201"/>
    </location>
</feature>
<evidence type="ECO:0000313" key="20">
    <source>
        <dbReference type="Proteomes" id="UP000694404"/>
    </source>
</evidence>
<dbReference type="InterPro" id="IPR036179">
    <property type="entry name" value="Ig-like_dom_sf"/>
</dbReference>
<evidence type="ECO:0000313" key="19">
    <source>
        <dbReference type="Ensembl" id="ENSCABP00000014095.1"/>
    </source>
</evidence>
<keyword evidence="5" id="KW-0732">Signal</keyword>
<dbReference type="InterPro" id="IPR013162">
    <property type="entry name" value="CD80_C2-set"/>
</dbReference>
<keyword evidence="3" id="KW-1003">Cell membrane</keyword>
<dbReference type="GO" id="GO:0042802">
    <property type="term" value="F:identical protein binding"/>
    <property type="evidence" value="ECO:0007669"/>
    <property type="project" value="Ensembl"/>
</dbReference>
<evidence type="ECO:0000256" key="7">
    <source>
        <dbReference type="ARBA" id="ARBA00022889"/>
    </source>
</evidence>
<keyword evidence="7" id="KW-0130">Cell adhesion</keyword>
<dbReference type="GO" id="GO:0007156">
    <property type="term" value="P:homophilic cell adhesion via plasma membrane adhesion molecules"/>
    <property type="evidence" value="ECO:0007669"/>
    <property type="project" value="TreeGrafter"/>
</dbReference>
<feature type="compositionally biased region" description="Low complexity" evidence="16">
    <location>
        <begin position="398"/>
        <end position="410"/>
    </location>
</feature>
<evidence type="ECO:0000256" key="10">
    <source>
        <dbReference type="ARBA" id="ARBA00023157"/>
    </source>
</evidence>
<feature type="compositionally biased region" description="Polar residues" evidence="16">
    <location>
        <begin position="473"/>
        <end position="488"/>
    </location>
</feature>
<accession>A0A8C0GV29</accession>
<evidence type="ECO:0000256" key="17">
    <source>
        <dbReference type="SAM" id="Phobius"/>
    </source>
</evidence>
<evidence type="ECO:0000256" key="11">
    <source>
        <dbReference type="ARBA" id="ARBA00023180"/>
    </source>
</evidence>
<sequence>MERSVTAVLGKDVVLPCRYRAQEGEKVVQVTWLKLGTDGQNVEIAVLNSEYGEHVQEPYVGRVLRQVPGPLEDGAIVLKNAVQADEGAYECRLITFPSGNFQGSMTLSVLVPPLPTLNPGPPLEEGQGRTLAASCTAEGNPVPTVTWETQVHGTNSTRQSLHPRSASVTSEFFLVPGRSMNGKTLTCVVSHPGLPHEKRITHVLSVAYLSDASVRGHEEEEDWQAGKEGVSLKCLGEGNPPPTYNWTRRGQGWPVPLAGADAGGHWLCHVPQAAVSAPPCLSPPAESELQKVNVVSASVVVVGVIAAVLLCLLVLVVVLMTLYHRRKTRRISEKYEEELTLTRENSIRRLYSSHSASTRNQTEETLHLRGDSRQGSLRGDSLRGTSICSVMVRRGDSLPAAQPLSPPAQSEEAEGRSYSTLSTVREIETQTEQPPAPAPTPEEEKEEKEKEREEEEEEEREENTIKAAMTHFVQENGTLRAKPTTNGIYINGRGHLV</sequence>
<keyword evidence="20" id="KW-1185">Reference proteome</keyword>
<dbReference type="GO" id="GO:0048018">
    <property type="term" value="F:receptor ligand activity"/>
    <property type="evidence" value="ECO:0007669"/>
    <property type="project" value="Ensembl"/>
</dbReference>
<keyword evidence="9 17" id="KW-0472">Membrane</keyword>
<dbReference type="InterPro" id="IPR003599">
    <property type="entry name" value="Ig_sub"/>
</dbReference>
<feature type="region of interest" description="Disordered" evidence="16">
    <location>
        <begin position="398"/>
        <end position="497"/>
    </location>
</feature>